<dbReference type="PANTHER" id="PTHR35372">
    <property type="entry name" value="ATP BINDING PROTEIN-RELATED"/>
    <property type="match status" value="1"/>
</dbReference>
<keyword evidence="1" id="KW-0547">Nucleotide-binding</keyword>
<feature type="domain" description="SF3 helicase" evidence="4">
    <location>
        <begin position="34"/>
        <end position="260"/>
    </location>
</feature>
<protein>
    <recommendedName>
        <fullName evidence="4">SF3 helicase domain-containing protein</fullName>
    </recommendedName>
</protein>
<sequence>MSWAYPLTGLATPLDDILRVLRDIMHAEALDGQLAMDHLQCFLGYDLTGHTSSQVLGILYGEGSAGKSVLMALLRLLLGRFYKDMNKDIIVSARGQRAAAKGAASPLEAGEEAHPLEILGVSDRGRVQKTRPSCLSCLFPCRLKVHHSCETKTLLLKVCEAKPPQCAAGLKGILMAGVEETNVTDTLNEGGVKKLTGTEVVTGRPLFKDFVTFNATMLLILRTNHLPQTEKAWSIALRRRLQLVCFPKRYFSVNEVGYDSTNPLHGVVDTKLIARLSDAPHMEQFLVWLVQGAVRWYANGEQLLPMPARSIAALDAYQVDNDPFAAFLEWSCDFGPNLFMPTVAGMQAYNNRARLVDGQPAAYTFDFVGTKKFKELMASRAQFRGPAKTNVLGLGTIVGVTERGYRGLALKQPLPVAPGSHPA</sequence>
<dbReference type="PANTHER" id="PTHR35372:SF2">
    <property type="entry name" value="SF3 HELICASE DOMAIN-CONTAINING PROTEIN"/>
    <property type="match status" value="1"/>
</dbReference>
<name>A0A1Y1IWL9_KLENI</name>
<proteinExistence type="predicted"/>
<dbReference type="Proteomes" id="UP000054558">
    <property type="component" value="Unassembled WGS sequence"/>
</dbReference>
<keyword evidence="6" id="KW-1185">Reference proteome</keyword>
<keyword evidence="3" id="KW-0067">ATP-binding</keyword>
<dbReference type="GO" id="GO:0016787">
    <property type="term" value="F:hydrolase activity"/>
    <property type="evidence" value="ECO:0007669"/>
    <property type="project" value="UniProtKB-KW"/>
</dbReference>
<dbReference type="InterPro" id="IPR014015">
    <property type="entry name" value="Helicase_SF3_DNA-vir"/>
</dbReference>
<gene>
    <name evidence="5" type="ORF">KFL_010880035</name>
</gene>
<evidence type="ECO:0000313" key="5">
    <source>
        <dbReference type="EMBL" id="GAQ92668.1"/>
    </source>
</evidence>
<dbReference type="GO" id="GO:0005524">
    <property type="term" value="F:ATP binding"/>
    <property type="evidence" value="ECO:0007669"/>
    <property type="project" value="UniProtKB-KW"/>
</dbReference>
<dbReference type="EMBL" id="DF238037">
    <property type="protein sequence ID" value="GAQ92668.1"/>
    <property type="molecule type" value="Genomic_DNA"/>
</dbReference>
<evidence type="ECO:0000256" key="2">
    <source>
        <dbReference type="ARBA" id="ARBA00022801"/>
    </source>
</evidence>
<evidence type="ECO:0000313" key="6">
    <source>
        <dbReference type="Proteomes" id="UP000054558"/>
    </source>
</evidence>
<dbReference type="InterPro" id="IPR051620">
    <property type="entry name" value="ORF904-like_C"/>
</dbReference>
<evidence type="ECO:0000259" key="4">
    <source>
        <dbReference type="PROSITE" id="PS51206"/>
    </source>
</evidence>
<accession>A0A1Y1IWL9</accession>
<organism evidence="5 6">
    <name type="scientific">Klebsormidium nitens</name>
    <name type="common">Green alga</name>
    <name type="synonym">Ulothrix nitens</name>
    <dbReference type="NCBI Taxonomy" id="105231"/>
    <lineage>
        <taxon>Eukaryota</taxon>
        <taxon>Viridiplantae</taxon>
        <taxon>Streptophyta</taxon>
        <taxon>Klebsormidiophyceae</taxon>
        <taxon>Klebsormidiales</taxon>
        <taxon>Klebsormidiaceae</taxon>
        <taxon>Klebsormidium</taxon>
    </lineage>
</organism>
<keyword evidence="2" id="KW-0378">Hydrolase</keyword>
<dbReference type="AlphaFoldDB" id="A0A1Y1IWL9"/>
<dbReference type="PROSITE" id="PS51206">
    <property type="entry name" value="SF3_HELICASE_1"/>
    <property type="match status" value="1"/>
</dbReference>
<evidence type="ECO:0000256" key="3">
    <source>
        <dbReference type="ARBA" id="ARBA00022840"/>
    </source>
</evidence>
<evidence type="ECO:0000256" key="1">
    <source>
        <dbReference type="ARBA" id="ARBA00022741"/>
    </source>
</evidence>
<reference evidence="5 6" key="1">
    <citation type="journal article" date="2014" name="Nat. Commun.">
        <title>Klebsormidium flaccidum genome reveals primary factors for plant terrestrial adaptation.</title>
        <authorList>
            <person name="Hori K."/>
            <person name="Maruyama F."/>
            <person name="Fujisawa T."/>
            <person name="Togashi T."/>
            <person name="Yamamoto N."/>
            <person name="Seo M."/>
            <person name="Sato S."/>
            <person name="Yamada T."/>
            <person name="Mori H."/>
            <person name="Tajima N."/>
            <person name="Moriyama T."/>
            <person name="Ikeuchi M."/>
            <person name="Watanabe M."/>
            <person name="Wada H."/>
            <person name="Kobayashi K."/>
            <person name="Saito M."/>
            <person name="Masuda T."/>
            <person name="Sasaki-Sekimoto Y."/>
            <person name="Mashiguchi K."/>
            <person name="Awai K."/>
            <person name="Shimojima M."/>
            <person name="Masuda S."/>
            <person name="Iwai M."/>
            <person name="Nobusawa T."/>
            <person name="Narise T."/>
            <person name="Kondo S."/>
            <person name="Saito H."/>
            <person name="Sato R."/>
            <person name="Murakawa M."/>
            <person name="Ihara Y."/>
            <person name="Oshima-Yamada Y."/>
            <person name="Ohtaka K."/>
            <person name="Satoh M."/>
            <person name="Sonobe K."/>
            <person name="Ishii M."/>
            <person name="Ohtani R."/>
            <person name="Kanamori-Sato M."/>
            <person name="Honoki R."/>
            <person name="Miyazaki D."/>
            <person name="Mochizuki H."/>
            <person name="Umetsu J."/>
            <person name="Higashi K."/>
            <person name="Shibata D."/>
            <person name="Kamiya Y."/>
            <person name="Sato N."/>
            <person name="Nakamura Y."/>
            <person name="Tabata S."/>
            <person name="Ida S."/>
            <person name="Kurokawa K."/>
            <person name="Ohta H."/>
        </authorList>
    </citation>
    <scope>NUCLEOTIDE SEQUENCE [LARGE SCALE GENOMIC DNA]</scope>
    <source>
        <strain evidence="5 6">NIES-2285</strain>
    </source>
</reference>